<dbReference type="CDD" id="cd01948">
    <property type="entry name" value="EAL"/>
    <property type="match status" value="1"/>
</dbReference>
<evidence type="ECO:0000259" key="3">
    <source>
        <dbReference type="PROSITE" id="PS50113"/>
    </source>
</evidence>
<keyword evidence="1" id="KW-1133">Transmembrane helix</keyword>
<dbReference type="InterPro" id="IPR052155">
    <property type="entry name" value="Biofilm_reg_signaling"/>
</dbReference>
<feature type="transmembrane region" description="Helical" evidence="1">
    <location>
        <begin position="176"/>
        <end position="197"/>
    </location>
</feature>
<accession>A0ABT9TUT5</accession>
<feature type="transmembrane region" description="Helical" evidence="1">
    <location>
        <begin position="43"/>
        <end position="66"/>
    </location>
</feature>
<feature type="domain" description="MHYT" evidence="6">
    <location>
        <begin position="8"/>
        <end position="200"/>
    </location>
</feature>
<organism evidence="7 8">
    <name type="scientific">Paenibacillus harenae</name>
    <dbReference type="NCBI Taxonomy" id="306543"/>
    <lineage>
        <taxon>Bacteria</taxon>
        <taxon>Bacillati</taxon>
        <taxon>Bacillota</taxon>
        <taxon>Bacilli</taxon>
        <taxon>Bacillales</taxon>
        <taxon>Paenibacillaceae</taxon>
        <taxon>Paenibacillus</taxon>
    </lineage>
</organism>
<reference evidence="7 8" key="1">
    <citation type="submission" date="2023-07" db="EMBL/GenBank/DDBJ databases">
        <title>Sorghum-associated microbial communities from plants grown in Nebraska, USA.</title>
        <authorList>
            <person name="Schachtman D."/>
        </authorList>
    </citation>
    <scope>NUCLEOTIDE SEQUENCE [LARGE SCALE GENOMIC DNA]</scope>
    <source>
        <strain evidence="7 8">CC482</strain>
    </source>
</reference>
<keyword evidence="1" id="KW-0812">Transmembrane</keyword>
<dbReference type="PROSITE" id="PS50887">
    <property type="entry name" value="GGDEF"/>
    <property type="match status" value="1"/>
</dbReference>
<dbReference type="InterPro" id="IPR035965">
    <property type="entry name" value="PAS-like_dom_sf"/>
</dbReference>
<dbReference type="CDD" id="cd01949">
    <property type="entry name" value="GGDEF"/>
    <property type="match status" value="1"/>
</dbReference>
<dbReference type="PANTHER" id="PTHR44757">
    <property type="entry name" value="DIGUANYLATE CYCLASE DGCP"/>
    <property type="match status" value="1"/>
</dbReference>
<dbReference type="InterPro" id="IPR001633">
    <property type="entry name" value="EAL_dom"/>
</dbReference>
<comment type="caution">
    <text evidence="1">Lacks conserved residue(s) required for the propagation of feature annotation.</text>
</comment>
<dbReference type="PROSITE" id="PS50113">
    <property type="entry name" value="PAC"/>
    <property type="match status" value="1"/>
</dbReference>
<dbReference type="SUPFAM" id="SSF55785">
    <property type="entry name" value="PYP-like sensor domain (PAS domain)"/>
    <property type="match status" value="1"/>
</dbReference>
<dbReference type="InterPro" id="IPR043128">
    <property type="entry name" value="Rev_trsase/Diguanyl_cyclase"/>
</dbReference>
<dbReference type="InterPro" id="IPR000160">
    <property type="entry name" value="GGDEF_dom"/>
</dbReference>
<evidence type="ECO:0000259" key="4">
    <source>
        <dbReference type="PROSITE" id="PS50883"/>
    </source>
</evidence>
<feature type="transmembrane region" description="Helical" evidence="1">
    <location>
        <begin position="78"/>
        <end position="100"/>
    </location>
</feature>
<proteinExistence type="predicted"/>
<dbReference type="PROSITE" id="PS50883">
    <property type="entry name" value="EAL"/>
    <property type="match status" value="1"/>
</dbReference>
<dbReference type="InterPro" id="IPR029787">
    <property type="entry name" value="Nucleotide_cyclase"/>
</dbReference>
<feature type="domain" description="PAC" evidence="3">
    <location>
        <begin position="327"/>
        <end position="378"/>
    </location>
</feature>
<name>A0ABT9TUT5_PAEHA</name>
<evidence type="ECO:0000259" key="5">
    <source>
        <dbReference type="PROSITE" id="PS50887"/>
    </source>
</evidence>
<evidence type="ECO:0000313" key="8">
    <source>
        <dbReference type="Proteomes" id="UP001229346"/>
    </source>
</evidence>
<dbReference type="InterPro" id="IPR035919">
    <property type="entry name" value="EAL_sf"/>
</dbReference>
<evidence type="ECO:0000313" key="7">
    <source>
        <dbReference type="EMBL" id="MDQ0111124.1"/>
    </source>
</evidence>
<dbReference type="PROSITE" id="PS50924">
    <property type="entry name" value="MHYT"/>
    <property type="match status" value="1"/>
</dbReference>
<dbReference type="Pfam" id="PF13426">
    <property type="entry name" value="PAS_9"/>
    <property type="match status" value="1"/>
</dbReference>
<dbReference type="InterPro" id="IPR005330">
    <property type="entry name" value="MHYT_dom"/>
</dbReference>
<dbReference type="InterPro" id="IPR000700">
    <property type="entry name" value="PAS-assoc_C"/>
</dbReference>
<feature type="domain" description="EAL" evidence="4">
    <location>
        <begin position="553"/>
        <end position="806"/>
    </location>
</feature>
<dbReference type="Pfam" id="PF00563">
    <property type="entry name" value="EAL"/>
    <property type="match status" value="1"/>
</dbReference>
<dbReference type="SMART" id="SM00091">
    <property type="entry name" value="PAS"/>
    <property type="match status" value="1"/>
</dbReference>
<dbReference type="RefSeq" id="WP_307200803.1">
    <property type="nucleotide sequence ID" value="NZ_JAUSSU010000001.1"/>
</dbReference>
<dbReference type="Proteomes" id="UP001229346">
    <property type="component" value="Unassembled WGS sequence"/>
</dbReference>
<dbReference type="EMBL" id="JAUSSU010000001">
    <property type="protein sequence ID" value="MDQ0111124.1"/>
    <property type="molecule type" value="Genomic_DNA"/>
</dbReference>
<dbReference type="SMART" id="SM00267">
    <property type="entry name" value="GGDEF"/>
    <property type="match status" value="1"/>
</dbReference>
<comment type="caution">
    <text evidence="7">The sequence shown here is derived from an EMBL/GenBank/DDBJ whole genome shotgun (WGS) entry which is preliminary data.</text>
</comment>
<dbReference type="Gene3D" id="3.30.70.270">
    <property type="match status" value="1"/>
</dbReference>
<sequence>MEHIHGSYDSLLVVFSYIIAVAASYTALDLAGRVSNAKGRSRLGWLSFGAAIMGMGIWSMHFVGMLAYSLPITIRYDIVIVFASVVAAIAAAFIALYVVGRNQLTVSQLLTGGLLLATGISTMHYVGMAAILVDLSYDPPMFALSVAIAIVASIAALWLSFYFRGGKASNAGWKKLGSGIIMGAAIVGMHYTGMFATHFHPNNRTPFSIGIILDQELLGYLIVGGTLFTLGLSLFGIVISKRLNIKDTALEESEKWYKSLYDNNLDGIVSVDLNHQVTGFNEAALHITGLTKERVLGKPISELVSVIAEADRVKTSEMFFHAFEGLRSTHDTTLIKDGEAVMLTVTIVPVIIEGSVAGSYIIFKDITDEKQAEQRIHHLAFHDELTGLPNRRKFNQAIGEWIEARSASRLPFAVMVLDIDRFKMINDSLGHTYGDIFLQELTNRIHSSLEGQDVMLARMGGDEFTILCRNCSEEAEIIELAERIIHSIQIPYRLMDNDFYVSASVGIALFPQHGQNAAELLKNADTAMYEVKKKGKNGYLFFSHELDALLQQKIELEGDLRKAVENGELLLHYQPQIRTSDNEMIGVEALVRWQHKEKGLLPPGTFIPIAEETGIIYEIGTWVLREACSQMRKWHLAGGPLIPVAVNLSSQQFHQPDLAGYVKNILDEVGLEPHFLELEITESMMMDATLSADIMKRLNEYGVRISLDDFGTGYSSLSYLKMFPIQKLKIDRSFIRDITNSGNDQAIVATIIAMAQNMNMEVIAEGIETKAQLDILTDKDCRKIQGYYFSKPLSAADVEQSFFKPQRSNAELSLSDS</sequence>
<dbReference type="NCBIfam" id="TIGR00229">
    <property type="entry name" value="sensory_box"/>
    <property type="match status" value="1"/>
</dbReference>
<dbReference type="Pfam" id="PF00990">
    <property type="entry name" value="GGDEF"/>
    <property type="match status" value="1"/>
</dbReference>
<evidence type="ECO:0000256" key="1">
    <source>
        <dbReference type="PROSITE-ProRule" id="PRU00244"/>
    </source>
</evidence>
<dbReference type="SUPFAM" id="SSF55073">
    <property type="entry name" value="Nucleotide cyclase"/>
    <property type="match status" value="1"/>
</dbReference>
<dbReference type="Gene3D" id="3.30.450.20">
    <property type="entry name" value="PAS domain"/>
    <property type="match status" value="1"/>
</dbReference>
<dbReference type="PANTHER" id="PTHR44757:SF2">
    <property type="entry name" value="BIOFILM ARCHITECTURE MAINTENANCE PROTEIN MBAA"/>
    <property type="match status" value="1"/>
</dbReference>
<keyword evidence="1" id="KW-0472">Membrane</keyword>
<evidence type="ECO:0000259" key="2">
    <source>
        <dbReference type="PROSITE" id="PS50112"/>
    </source>
</evidence>
<keyword evidence="8" id="KW-1185">Reference proteome</keyword>
<feature type="transmembrane region" description="Helical" evidence="1">
    <location>
        <begin position="217"/>
        <end position="239"/>
    </location>
</feature>
<dbReference type="SUPFAM" id="SSF141868">
    <property type="entry name" value="EAL domain-like"/>
    <property type="match status" value="1"/>
</dbReference>
<dbReference type="CDD" id="cd00130">
    <property type="entry name" value="PAS"/>
    <property type="match status" value="1"/>
</dbReference>
<feature type="domain" description="GGDEF" evidence="5">
    <location>
        <begin position="410"/>
        <end position="544"/>
    </location>
</feature>
<feature type="domain" description="PAS" evidence="2">
    <location>
        <begin position="253"/>
        <end position="326"/>
    </location>
</feature>
<feature type="transmembrane region" description="Helical" evidence="1">
    <location>
        <begin position="12"/>
        <end position="31"/>
    </location>
</feature>
<dbReference type="PROSITE" id="PS50112">
    <property type="entry name" value="PAS"/>
    <property type="match status" value="1"/>
</dbReference>
<evidence type="ECO:0000259" key="6">
    <source>
        <dbReference type="PROSITE" id="PS50924"/>
    </source>
</evidence>
<gene>
    <name evidence="7" type="ORF">J2T15_000540</name>
</gene>
<protein>
    <submittedName>
        <fullName evidence="7">Diguanylate cyclase (GGDEF)-like protein/PAS domain S-box-containing protein</fullName>
    </submittedName>
</protein>
<dbReference type="SMART" id="SM00052">
    <property type="entry name" value="EAL"/>
    <property type="match status" value="1"/>
</dbReference>
<feature type="transmembrane region" description="Helical" evidence="1">
    <location>
        <begin position="340"/>
        <end position="363"/>
    </location>
</feature>
<dbReference type="Pfam" id="PF03707">
    <property type="entry name" value="MHYT"/>
    <property type="match status" value="3"/>
</dbReference>
<dbReference type="Gene3D" id="3.20.20.450">
    <property type="entry name" value="EAL domain"/>
    <property type="match status" value="1"/>
</dbReference>
<dbReference type="NCBIfam" id="TIGR00254">
    <property type="entry name" value="GGDEF"/>
    <property type="match status" value="1"/>
</dbReference>
<feature type="transmembrane region" description="Helical" evidence="1">
    <location>
        <begin position="112"/>
        <end position="135"/>
    </location>
</feature>
<dbReference type="InterPro" id="IPR000014">
    <property type="entry name" value="PAS"/>
</dbReference>
<feature type="transmembrane region" description="Helical" evidence="1">
    <location>
        <begin position="141"/>
        <end position="164"/>
    </location>
</feature>